<proteinExistence type="inferred from homology"/>
<evidence type="ECO:0000256" key="1">
    <source>
        <dbReference type="ARBA" id="ARBA00009547"/>
    </source>
</evidence>
<dbReference type="STRING" id="34475.A0A4Y9YPG8"/>
<reference evidence="9 10" key="1">
    <citation type="submission" date="2019-01" db="EMBL/GenBank/DDBJ databases">
        <title>Genome sequencing of the rare red list fungi Fomitopsis rosea.</title>
        <authorList>
            <person name="Buettner E."/>
            <person name="Kellner H."/>
        </authorList>
    </citation>
    <scope>NUCLEOTIDE SEQUENCE [LARGE SCALE GENOMIC DNA]</scope>
    <source>
        <strain evidence="9 10">DSM 105464</strain>
    </source>
</reference>
<dbReference type="SUPFAM" id="SSF48537">
    <property type="entry name" value="Phospholipase C/P1 nuclease"/>
    <property type="match status" value="1"/>
</dbReference>
<dbReference type="GO" id="GO:0046872">
    <property type="term" value="F:metal ion binding"/>
    <property type="evidence" value="ECO:0007669"/>
    <property type="project" value="UniProtKB-KW"/>
</dbReference>
<dbReference type="InterPro" id="IPR002347">
    <property type="entry name" value="SDR_fam"/>
</dbReference>
<dbReference type="InterPro" id="IPR036291">
    <property type="entry name" value="NAD(P)-bd_dom_sf"/>
</dbReference>
<evidence type="ECO:0000256" key="5">
    <source>
        <dbReference type="ARBA" id="ARBA00022801"/>
    </source>
</evidence>
<accession>A0A4Y9YPG8</accession>
<dbReference type="PANTHER" id="PTHR33146:SF29">
    <property type="entry name" value="S1_P1 NUCLEASE"/>
    <property type="match status" value="1"/>
</dbReference>
<protein>
    <recommendedName>
        <fullName evidence="11">S1/P1 nuclease</fullName>
    </recommendedName>
</protein>
<evidence type="ECO:0000256" key="2">
    <source>
        <dbReference type="ARBA" id="ARBA00022722"/>
    </source>
</evidence>
<evidence type="ECO:0008006" key="11">
    <source>
        <dbReference type="Google" id="ProtNLM"/>
    </source>
</evidence>
<dbReference type="InterPro" id="IPR008947">
    <property type="entry name" value="PLipase_C/P1_nuclease_dom_sf"/>
</dbReference>
<keyword evidence="2" id="KW-0540">Nuclease</keyword>
<dbReference type="Proteomes" id="UP000298390">
    <property type="component" value="Unassembled WGS sequence"/>
</dbReference>
<dbReference type="Gene3D" id="1.10.575.10">
    <property type="entry name" value="P1 Nuclease"/>
    <property type="match status" value="1"/>
</dbReference>
<keyword evidence="8" id="KW-0732">Signal</keyword>
<dbReference type="GO" id="GO:0003676">
    <property type="term" value="F:nucleic acid binding"/>
    <property type="evidence" value="ECO:0007669"/>
    <property type="project" value="InterPro"/>
</dbReference>
<dbReference type="SUPFAM" id="SSF51735">
    <property type="entry name" value="NAD(P)-binding Rossmann-fold domains"/>
    <property type="match status" value="1"/>
</dbReference>
<keyword evidence="6" id="KW-1015">Disulfide bond</keyword>
<comment type="caution">
    <text evidence="9">The sequence shown here is derived from an EMBL/GenBank/DDBJ whole genome shotgun (WGS) entry which is preliminary data.</text>
</comment>
<dbReference type="GO" id="GO:0006308">
    <property type="term" value="P:DNA catabolic process"/>
    <property type="evidence" value="ECO:0007669"/>
    <property type="project" value="InterPro"/>
</dbReference>
<dbReference type="PANTHER" id="PTHR33146">
    <property type="entry name" value="ENDONUCLEASE 4"/>
    <property type="match status" value="1"/>
</dbReference>
<keyword evidence="4" id="KW-0255">Endonuclease</keyword>
<gene>
    <name evidence="9" type="ORF">EVJ58_g2709</name>
</gene>
<evidence type="ECO:0000313" key="9">
    <source>
        <dbReference type="EMBL" id="TFY64305.1"/>
    </source>
</evidence>
<keyword evidence="3" id="KW-0479">Metal-binding</keyword>
<evidence type="ECO:0000256" key="7">
    <source>
        <dbReference type="ARBA" id="ARBA00023180"/>
    </source>
</evidence>
<comment type="similarity">
    <text evidence="1">Belongs to the nuclease type I family.</text>
</comment>
<dbReference type="Pfam" id="PF02265">
    <property type="entry name" value="S1-P1_nuclease"/>
    <property type="match status" value="1"/>
</dbReference>
<evidence type="ECO:0000256" key="4">
    <source>
        <dbReference type="ARBA" id="ARBA00022759"/>
    </source>
</evidence>
<dbReference type="Pfam" id="PF13561">
    <property type="entry name" value="adh_short_C2"/>
    <property type="match status" value="1"/>
</dbReference>
<keyword evidence="5" id="KW-0378">Hydrolase</keyword>
<dbReference type="GO" id="GO:0004519">
    <property type="term" value="F:endonuclease activity"/>
    <property type="evidence" value="ECO:0007669"/>
    <property type="project" value="UniProtKB-KW"/>
</dbReference>
<evidence type="ECO:0000256" key="3">
    <source>
        <dbReference type="ARBA" id="ARBA00022723"/>
    </source>
</evidence>
<keyword evidence="7" id="KW-0325">Glycoprotein</keyword>
<organism evidence="9 10">
    <name type="scientific">Rhodofomes roseus</name>
    <dbReference type="NCBI Taxonomy" id="34475"/>
    <lineage>
        <taxon>Eukaryota</taxon>
        <taxon>Fungi</taxon>
        <taxon>Dikarya</taxon>
        <taxon>Basidiomycota</taxon>
        <taxon>Agaricomycotina</taxon>
        <taxon>Agaricomycetes</taxon>
        <taxon>Polyporales</taxon>
        <taxon>Rhodofomes</taxon>
    </lineage>
</organism>
<evidence type="ECO:0000256" key="6">
    <source>
        <dbReference type="ARBA" id="ARBA00023157"/>
    </source>
</evidence>
<dbReference type="AlphaFoldDB" id="A0A4Y9YPG8"/>
<feature type="chain" id="PRO_5021316381" description="S1/P1 nuclease" evidence="8">
    <location>
        <begin position="21"/>
        <end position="505"/>
    </location>
</feature>
<dbReference type="InterPro" id="IPR003154">
    <property type="entry name" value="S1/P1nuclease"/>
</dbReference>
<dbReference type="Gene3D" id="3.40.50.720">
    <property type="entry name" value="NAD(P)-binding Rossmann-like Domain"/>
    <property type="match status" value="1"/>
</dbReference>
<dbReference type="GO" id="GO:0016788">
    <property type="term" value="F:hydrolase activity, acting on ester bonds"/>
    <property type="evidence" value="ECO:0007669"/>
    <property type="project" value="InterPro"/>
</dbReference>
<evidence type="ECO:0000256" key="8">
    <source>
        <dbReference type="SAM" id="SignalP"/>
    </source>
</evidence>
<sequence length="505" mass="54770">MRATLVCAALALASAPGALAWGAAGHEIVATIAQMHLHPDVLPVLCDILHPGSSKEADSNGYPPCHLAPIAAWADRVRMTPAYRHTASWHYVGAKDDMPGESCVFPGERGWAGRRDSNVLAALGNQTYAVAGFLDGEVGLAEAADALKFLVHFAGDMHMPLHLTGRERGGNGAKVTFDGRMTNLHSVWDSFLLAQALRSIPANYSRPMLGDLEVHLRGAIYDGYVRRLMIDGFGLSLRDKHGVQVRAGEGRFGAVEEWLACPSEDEDDEDEFAEQESSVMQTVLRSVGRVLSLEGRSEVVTRNGGVRRRRHNRHTKRAGGLWNWLWAGKDEERWDDDVLCPYAWARAIHELNCEFPIWPAELDKVAAAGAHSSSESHEDLHSAAGNGGGCASMSNDALRDADLRSGGRGHTSVNSTALELAKYNITVNAYAPGLIYTNMIGHDEEVRLGLKPGALMKQTLGLPEDTPLPMAEPDVIASFVSYLVKPESHFITGQTINVNGGGYRE</sequence>
<dbReference type="EMBL" id="SEKV01000103">
    <property type="protein sequence ID" value="TFY64305.1"/>
    <property type="molecule type" value="Genomic_DNA"/>
</dbReference>
<feature type="signal peptide" evidence="8">
    <location>
        <begin position="1"/>
        <end position="20"/>
    </location>
</feature>
<dbReference type="PRINTS" id="PR00081">
    <property type="entry name" value="GDHRDH"/>
</dbReference>
<dbReference type="CDD" id="cd11010">
    <property type="entry name" value="S1-P1_nuclease"/>
    <property type="match status" value="1"/>
</dbReference>
<name>A0A4Y9YPG8_9APHY</name>
<evidence type="ECO:0000313" key="10">
    <source>
        <dbReference type="Proteomes" id="UP000298390"/>
    </source>
</evidence>